<feature type="chain" id="PRO_5038730062" description="Lipoprotein" evidence="2">
    <location>
        <begin position="19"/>
        <end position="325"/>
    </location>
</feature>
<name>A0A542ZN89_9MICO</name>
<evidence type="ECO:0000313" key="3">
    <source>
        <dbReference type="EMBL" id="TQL61767.1"/>
    </source>
</evidence>
<dbReference type="RefSeq" id="WP_141789504.1">
    <property type="nucleotide sequence ID" value="NZ_BAAAKX010000012.1"/>
</dbReference>
<organism evidence="3 4">
    <name type="scientific">Oryzihumus leptocrescens</name>
    <dbReference type="NCBI Taxonomy" id="297536"/>
    <lineage>
        <taxon>Bacteria</taxon>
        <taxon>Bacillati</taxon>
        <taxon>Actinomycetota</taxon>
        <taxon>Actinomycetes</taxon>
        <taxon>Micrococcales</taxon>
        <taxon>Intrasporangiaceae</taxon>
        <taxon>Oryzihumus</taxon>
    </lineage>
</organism>
<evidence type="ECO:0000256" key="2">
    <source>
        <dbReference type="SAM" id="SignalP"/>
    </source>
</evidence>
<gene>
    <name evidence="3" type="ORF">FB474_3186</name>
</gene>
<evidence type="ECO:0000256" key="1">
    <source>
        <dbReference type="SAM" id="MobiDB-lite"/>
    </source>
</evidence>
<dbReference type="PROSITE" id="PS51257">
    <property type="entry name" value="PROKAR_LIPOPROTEIN"/>
    <property type="match status" value="1"/>
</dbReference>
<keyword evidence="4" id="KW-1185">Reference proteome</keyword>
<dbReference type="EMBL" id="VFOQ01000001">
    <property type="protein sequence ID" value="TQL61767.1"/>
    <property type="molecule type" value="Genomic_DNA"/>
</dbReference>
<feature type="compositionally biased region" description="Low complexity" evidence="1">
    <location>
        <begin position="144"/>
        <end position="162"/>
    </location>
</feature>
<keyword evidence="2" id="KW-0732">Signal</keyword>
<reference evidence="3 4" key="1">
    <citation type="submission" date="2019-06" db="EMBL/GenBank/DDBJ databases">
        <title>Sequencing the genomes of 1000 actinobacteria strains.</title>
        <authorList>
            <person name="Klenk H.-P."/>
        </authorList>
    </citation>
    <scope>NUCLEOTIDE SEQUENCE [LARGE SCALE GENOMIC DNA]</scope>
    <source>
        <strain evidence="3 4">DSM 18082</strain>
    </source>
</reference>
<protein>
    <recommendedName>
        <fullName evidence="5">Lipoprotein</fullName>
    </recommendedName>
</protein>
<accession>A0A542ZN89</accession>
<evidence type="ECO:0000313" key="4">
    <source>
        <dbReference type="Proteomes" id="UP000319514"/>
    </source>
</evidence>
<dbReference type="AlphaFoldDB" id="A0A542ZN89"/>
<sequence length="325" mass="32968">MVRRSLLLPLLTPLLLLAACGQQRVGMPGGGGSGDGGFQQRAAAVARAWRLHPPDQDWAHGFVPLQDLALPPADGFPDVATKQAFLAGLFRLRGSLPDTPASGPVRFADGSLLRVPVVGARTAYRLLDRGGAACTGPTTPPPAGDSQPAAPSAGSPGGVTSTGVGPCTALTVTGARLSTAPLRTSRGVATVPVWLFTVEGLSGPVGRVAVSPDAVGQVPEPPALPSLPADHRLDAAQDLIGVGGESLRFRVGVSPCDKDVRARVLEDDGVVVVGASISRTYGSPCPAIMMLDPVRVTLAAPLGGRLVVDVVTGRPMALNPAAQAG</sequence>
<comment type="caution">
    <text evidence="3">The sequence shown here is derived from an EMBL/GenBank/DDBJ whole genome shotgun (WGS) entry which is preliminary data.</text>
</comment>
<evidence type="ECO:0008006" key="5">
    <source>
        <dbReference type="Google" id="ProtNLM"/>
    </source>
</evidence>
<dbReference type="OrthoDB" id="4307068at2"/>
<dbReference type="Proteomes" id="UP000319514">
    <property type="component" value="Unassembled WGS sequence"/>
</dbReference>
<feature type="signal peptide" evidence="2">
    <location>
        <begin position="1"/>
        <end position="18"/>
    </location>
</feature>
<proteinExistence type="predicted"/>
<feature type="region of interest" description="Disordered" evidence="1">
    <location>
        <begin position="132"/>
        <end position="162"/>
    </location>
</feature>